<keyword evidence="2" id="KW-1133">Transmembrane helix</keyword>
<organism evidence="3 4">
    <name type="scientific">Candidatus Roizmanbacteria bacterium CG22_combo_CG10-13_8_21_14_all_38_20</name>
    <dbReference type="NCBI Taxonomy" id="1974862"/>
    <lineage>
        <taxon>Bacteria</taxon>
        <taxon>Candidatus Roizmaniibacteriota</taxon>
    </lineage>
</organism>
<name>A0A2H0BUH3_9BACT</name>
<feature type="transmembrane region" description="Helical" evidence="2">
    <location>
        <begin position="12"/>
        <end position="32"/>
    </location>
</feature>
<evidence type="ECO:0000313" key="3">
    <source>
        <dbReference type="EMBL" id="PIP61337.1"/>
    </source>
</evidence>
<dbReference type="SUPFAM" id="SSF54523">
    <property type="entry name" value="Pili subunits"/>
    <property type="match status" value="1"/>
</dbReference>
<keyword evidence="1" id="KW-0488">Methylation</keyword>
<keyword evidence="2" id="KW-0472">Membrane</keyword>
<evidence type="ECO:0008006" key="5">
    <source>
        <dbReference type="Google" id="ProtNLM"/>
    </source>
</evidence>
<dbReference type="InterPro" id="IPR045584">
    <property type="entry name" value="Pilin-like"/>
</dbReference>
<dbReference type="Proteomes" id="UP000231246">
    <property type="component" value="Unassembled WGS sequence"/>
</dbReference>
<dbReference type="PRINTS" id="PR00813">
    <property type="entry name" value="BCTERIALGSPG"/>
</dbReference>
<dbReference type="InterPro" id="IPR012902">
    <property type="entry name" value="N_methyl_site"/>
</dbReference>
<dbReference type="GO" id="GO:0015627">
    <property type="term" value="C:type II protein secretion system complex"/>
    <property type="evidence" value="ECO:0007669"/>
    <property type="project" value="InterPro"/>
</dbReference>
<dbReference type="InterPro" id="IPR000983">
    <property type="entry name" value="Bac_GSPG_pilin"/>
</dbReference>
<protein>
    <recommendedName>
        <fullName evidence="5">Type II secretion system protein GspG C-terminal domain-containing protein</fullName>
    </recommendedName>
</protein>
<evidence type="ECO:0000313" key="4">
    <source>
        <dbReference type="Proteomes" id="UP000231246"/>
    </source>
</evidence>
<evidence type="ECO:0000256" key="2">
    <source>
        <dbReference type="SAM" id="Phobius"/>
    </source>
</evidence>
<dbReference type="NCBIfam" id="TIGR02532">
    <property type="entry name" value="IV_pilin_GFxxxE"/>
    <property type="match status" value="1"/>
</dbReference>
<comment type="caution">
    <text evidence="3">The sequence shown here is derived from an EMBL/GenBank/DDBJ whole genome shotgun (WGS) entry which is preliminary data.</text>
</comment>
<reference evidence="3 4" key="1">
    <citation type="submission" date="2017-09" db="EMBL/GenBank/DDBJ databases">
        <title>Depth-based differentiation of microbial function through sediment-hosted aquifers and enrichment of novel symbionts in the deep terrestrial subsurface.</title>
        <authorList>
            <person name="Probst A.J."/>
            <person name="Ladd B."/>
            <person name="Jarett J.K."/>
            <person name="Geller-Mcgrath D.E."/>
            <person name="Sieber C.M."/>
            <person name="Emerson J.B."/>
            <person name="Anantharaman K."/>
            <person name="Thomas B.C."/>
            <person name="Malmstrom R."/>
            <person name="Stieglmeier M."/>
            <person name="Klingl A."/>
            <person name="Woyke T."/>
            <person name="Ryan C.M."/>
            <person name="Banfield J.F."/>
        </authorList>
    </citation>
    <scope>NUCLEOTIDE SEQUENCE [LARGE SCALE GENOMIC DNA]</scope>
    <source>
        <strain evidence="3">CG22_combo_CG10-13_8_21_14_all_38_20</strain>
    </source>
</reference>
<keyword evidence="2" id="KW-0812">Transmembrane</keyword>
<proteinExistence type="predicted"/>
<dbReference type="GO" id="GO:0015628">
    <property type="term" value="P:protein secretion by the type II secretion system"/>
    <property type="evidence" value="ECO:0007669"/>
    <property type="project" value="InterPro"/>
</dbReference>
<dbReference type="AlphaFoldDB" id="A0A2H0BUH3"/>
<dbReference type="EMBL" id="PCTA01000029">
    <property type="protein sequence ID" value="PIP61337.1"/>
    <property type="molecule type" value="Genomic_DNA"/>
</dbReference>
<accession>A0A2H0BUH3</accession>
<sequence length="189" mass="20711">MLRKNKLGFTLIELLVVISIMGLLSAVGLTIFKTSIKKGKIAQAVSNAKDLQQATNLYLTITGFYPPDLGRGWDPGYMQLIPTNPDDGSTNVAVLNAAVPLDAQAKWDGPYLTEWPKLTPWGGKYDYNYWPVGASRYGCTVPAGVYMGIQGDYSNNNTVPLEEEQQMIDMGLDQDGCLNGEVQMKLLSL</sequence>
<dbReference type="Pfam" id="PF07963">
    <property type="entry name" value="N_methyl"/>
    <property type="match status" value="1"/>
</dbReference>
<gene>
    <name evidence="3" type="ORF">COW99_04575</name>
</gene>
<dbReference type="Gene3D" id="3.30.700.10">
    <property type="entry name" value="Glycoprotein, Type 4 Pilin"/>
    <property type="match status" value="1"/>
</dbReference>
<evidence type="ECO:0000256" key="1">
    <source>
        <dbReference type="ARBA" id="ARBA00022481"/>
    </source>
</evidence>